<organism evidence="1 2">
    <name type="scientific">Paramecium sonneborni</name>
    <dbReference type="NCBI Taxonomy" id="65129"/>
    <lineage>
        <taxon>Eukaryota</taxon>
        <taxon>Sar</taxon>
        <taxon>Alveolata</taxon>
        <taxon>Ciliophora</taxon>
        <taxon>Intramacronucleata</taxon>
        <taxon>Oligohymenophorea</taxon>
        <taxon>Peniculida</taxon>
        <taxon>Parameciidae</taxon>
        <taxon>Paramecium</taxon>
    </lineage>
</organism>
<reference evidence="1" key="1">
    <citation type="submission" date="2021-01" db="EMBL/GenBank/DDBJ databases">
        <authorList>
            <consortium name="Genoscope - CEA"/>
            <person name="William W."/>
        </authorList>
    </citation>
    <scope>NUCLEOTIDE SEQUENCE</scope>
</reference>
<keyword evidence="2" id="KW-1185">Reference proteome</keyword>
<name>A0A8S1L7Q5_9CILI</name>
<sequence>MKKIVKYFKDLQAQSEFEIVLRRISESSKLQLVNELKYQVLQEGFNGQIEELHIQQSFKILYKHFKSCRNDFASLKILIIIHRLLLSSRNFSDHADLDQILQYYRQPIKQLPISQQLYQNLIFQYRDYLKWIAERNEYFLLCTSKISDFQLLDFKNQVASQIVIVNLLKKLKLFIPYIENILLKKSNSLIQNLINLILIDAKNMYEFIAQFVQYNQYRILEPSQDNTISILMYQLYVDLIQVNYWIVKLFQLANLADISDKIDFPQIFQINTALNKEYELYMQLIRNNYEMGSPDASPKFQDLSELKKKEEFQIILLKPQQLNTVLGQSERPLEYIESNVES</sequence>
<evidence type="ECO:0000313" key="2">
    <source>
        <dbReference type="Proteomes" id="UP000692954"/>
    </source>
</evidence>
<protein>
    <submittedName>
        <fullName evidence="1">Uncharacterized protein</fullName>
    </submittedName>
</protein>
<dbReference type="OrthoDB" id="307897at2759"/>
<proteinExistence type="predicted"/>
<evidence type="ECO:0000313" key="1">
    <source>
        <dbReference type="EMBL" id="CAD8063497.1"/>
    </source>
</evidence>
<accession>A0A8S1L7Q5</accession>
<dbReference type="AlphaFoldDB" id="A0A8S1L7Q5"/>
<dbReference type="Proteomes" id="UP000692954">
    <property type="component" value="Unassembled WGS sequence"/>
</dbReference>
<comment type="caution">
    <text evidence="1">The sequence shown here is derived from an EMBL/GenBank/DDBJ whole genome shotgun (WGS) entry which is preliminary data.</text>
</comment>
<gene>
    <name evidence="1" type="ORF">PSON_ATCC_30995.1.T0180011</name>
</gene>
<dbReference type="EMBL" id="CAJJDN010000018">
    <property type="protein sequence ID" value="CAD8063497.1"/>
    <property type="molecule type" value="Genomic_DNA"/>
</dbReference>